<evidence type="ECO:0000313" key="2">
    <source>
        <dbReference type="EMBL" id="PNW70439.1"/>
    </source>
</evidence>
<proteinExistence type="predicted"/>
<dbReference type="KEGG" id="cre:CHLRE_06g301325v5"/>
<gene>
    <name evidence="3" type="ORF">CHLRE_06g301325v5</name>
    <name evidence="2" type="ORF">CHLRE_17g719855v5</name>
</gene>
<accession>A0A2K3CQ79</accession>
<evidence type="ECO:0000313" key="3">
    <source>
        <dbReference type="EMBL" id="PNW82961.1"/>
    </source>
</evidence>
<dbReference type="RefSeq" id="XP_042924310.1">
    <property type="nucleotide sequence ID" value="XM_043063604.1"/>
</dbReference>
<feature type="region of interest" description="Disordered" evidence="1">
    <location>
        <begin position="72"/>
        <end position="93"/>
    </location>
</feature>
<protein>
    <submittedName>
        <fullName evidence="2">Uncharacterized protein</fullName>
    </submittedName>
</protein>
<name>A0A2K3CQ79_CHLRE</name>
<sequence length="128" mass="13775">MISHRGAFATWRGWRACSPIDLVLMASRCFWRGARCCRARSGVSLSGSFGNGGPIGAAGDSCCGLLPRPDVAPGSPRVNRGTLRREPGPASSGRRRLELWAHLHSGETCLANAVWRRQSSEGWLAQAD</sequence>
<dbReference type="EMBL" id="CM008967">
    <property type="protein sequence ID" value="PNW82961.1"/>
    <property type="molecule type" value="Genomic_DNA"/>
</dbReference>
<evidence type="ECO:0000256" key="1">
    <source>
        <dbReference type="SAM" id="MobiDB-lite"/>
    </source>
</evidence>
<dbReference type="Gramene" id="PNW70439">
    <property type="protein sequence ID" value="PNW70439"/>
    <property type="gene ID" value="CHLRE_17g719855v5"/>
</dbReference>
<dbReference type="AlphaFoldDB" id="A0A2K3CQ79"/>
<organism evidence="2 4">
    <name type="scientific">Chlamydomonas reinhardtii</name>
    <name type="common">Chlamydomonas smithii</name>
    <dbReference type="NCBI Taxonomy" id="3055"/>
    <lineage>
        <taxon>Eukaryota</taxon>
        <taxon>Viridiplantae</taxon>
        <taxon>Chlorophyta</taxon>
        <taxon>core chlorophytes</taxon>
        <taxon>Chlorophyceae</taxon>
        <taxon>CS clade</taxon>
        <taxon>Chlamydomonadales</taxon>
        <taxon>Chlamydomonadaceae</taxon>
        <taxon>Chlamydomonas</taxon>
    </lineage>
</organism>
<dbReference type="Proteomes" id="UP000006906">
    <property type="component" value="Chromosome 6"/>
</dbReference>
<dbReference type="GeneID" id="66053859"/>
<evidence type="ECO:0000313" key="4">
    <source>
        <dbReference type="Proteomes" id="UP000006906"/>
    </source>
</evidence>
<reference evidence="2 4" key="1">
    <citation type="journal article" date="2007" name="Science">
        <title>The Chlamydomonas genome reveals the evolution of key animal and plant functions.</title>
        <authorList>
            <person name="Merchant S.S."/>
            <person name="Prochnik S.E."/>
            <person name="Vallon O."/>
            <person name="Harris E.H."/>
            <person name="Karpowicz S.J."/>
            <person name="Witman G.B."/>
            <person name="Terry A."/>
            <person name="Salamov A."/>
            <person name="Fritz-Laylin L.K."/>
            <person name="Marechal-Drouard L."/>
            <person name="Marshall W.F."/>
            <person name="Qu L.H."/>
            <person name="Nelson D.R."/>
            <person name="Sanderfoot A.A."/>
            <person name="Spalding M.H."/>
            <person name="Kapitonov V.V."/>
            <person name="Ren Q."/>
            <person name="Ferris P."/>
            <person name="Lindquist E."/>
            <person name="Shapiro H."/>
            <person name="Lucas S.M."/>
            <person name="Grimwood J."/>
            <person name="Schmutz J."/>
            <person name="Cardol P."/>
            <person name="Cerutti H."/>
            <person name="Chanfreau G."/>
            <person name="Chen C.L."/>
            <person name="Cognat V."/>
            <person name="Croft M.T."/>
            <person name="Dent R."/>
            <person name="Dutcher S."/>
            <person name="Fernandez E."/>
            <person name="Fukuzawa H."/>
            <person name="Gonzalez-Ballester D."/>
            <person name="Gonzalez-Halphen D."/>
            <person name="Hallmann A."/>
            <person name="Hanikenne M."/>
            <person name="Hippler M."/>
            <person name="Inwood W."/>
            <person name="Jabbari K."/>
            <person name="Kalanon M."/>
            <person name="Kuras R."/>
            <person name="Lefebvre P.A."/>
            <person name="Lemaire S.D."/>
            <person name="Lobanov A.V."/>
            <person name="Lohr M."/>
            <person name="Manuell A."/>
            <person name="Meier I."/>
            <person name="Mets L."/>
            <person name="Mittag M."/>
            <person name="Mittelmeier T."/>
            <person name="Moroney J.V."/>
            <person name="Moseley J."/>
            <person name="Napoli C."/>
            <person name="Nedelcu A.M."/>
            <person name="Niyogi K."/>
            <person name="Novoselov S.V."/>
            <person name="Paulsen I.T."/>
            <person name="Pazour G."/>
            <person name="Purton S."/>
            <person name="Ral J.P."/>
            <person name="Riano-Pachon D.M."/>
            <person name="Riekhof W."/>
            <person name="Rymarquis L."/>
            <person name="Schroda M."/>
            <person name="Stern D."/>
            <person name="Umen J."/>
            <person name="Willows R."/>
            <person name="Wilson N."/>
            <person name="Zimmer S.L."/>
            <person name="Allmer J."/>
            <person name="Balk J."/>
            <person name="Bisova K."/>
            <person name="Chen C.J."/>
            <person name="Elias M."/>
            <person name="Gendler K."/>
            <person name="Hauser C."/>
            <person name="Lamb M.R."/>
            <person name="Ledford H."/>
            <person name="Long J.C."/>
            <person name="Minagawa J."/>
            <person name="Page M.D."/>
            <person name="Pan J."/>
            <person name="Pootakham W."/>
            <person name="Roje S."/>
            <person name="Rose A."/>
            <person name="Stahlberg E."/>
            <person name="Terauchi A.M."/>
            <person name="Yang P."/>
            <person name="Ball S."/>
            <person name="Bowler C."/>
            <person name="Dieckmann C.L."/>
            <person name="Gladyshev V.N."/>
            <person name="Green P."/>
            <person name="Jorgensen R."/>
            <person name="Mayfield S."/>
            <person name="Mueller-Roeber B."/>
            <person name="Rajamani S."/>
            <person name="Sayre R.T."/>
            <person name="Brokstein P."/>
            <person name="Dubchak I."/>
            <person name="Goodstein D."/>
            <person name="Hornick L."/>
            <person name="Huang Y.W."/>
            <person name="Jhaveri J."/>
            <person name="Luo Y."/>
            <person name="Martinez D."/>
            <person name="Ngau W.C."/>
            <person name="Otillar B."/>
            <person name="Poliakov A."/>
            <person name="Porter A."/>
            <person name="Szajkowski L."/>
            <person name="Werner G."/>
            <person name="Zhou K."/>
            <person name="Grigoriev I.V."/>
            <person name="Rokhsar D.S."/>
            <person name="Grossman A.R."/>
        </authorList>
    </citation>
    <scope>NUCLEOTIDE SEQUENCE [LARGE SCALE GENOMIC DNA]</scope>
    <source>
        <strain evidence="4">CC-503</strain>
        <strain evidence="2">CC-503 cw92 mt+</strain>
    </source>
</reference>
<dbReference type="EMBL" id="CM008978">
    <property type="protein sequence ID" value="PNW70439.1"/>
    <property type="molecule type" value="Genomic_DNA"/>
</dbReference>
<keyword evidence="4" id="KW-1185">Reference proteome</keyword>
<dbReference type="Proteomes" id="UP000006906">
    <property type="component" value="Chromosome 17"/>
</dbReference>
<reference evidence="2" key="2">
    <citation type="submission" date="2017-07" db="EMBL/GenBank/DDBJ databases">
        <title>WGS assembly of Chlamydomonas reinhardtii.</title>
        <authorList>
            <consortium name="Chlamydomonas Annotation Team"/>
            <consortium name="JGI Annotation Team"/>
            <person name="Merchant S.S."/>
            <person name="Prochnik S.E."/>
            <person name="Vallon O."/>
            <person name="Harris E.H."/>
            <person name="Karpowicz S.J."/>
            <person name="Witman G.B."/>
            <person name="Terry A."/>
            <person name="Salamov A."/>
            <person name="Fritz-Laylin L.K."/>
            <person name="Marechal-Drouard L."/>
            <person name="Marshall W.F."/>
            <person name="Qu L.H."/>
            <person name="Nelson D.R."/>
            <person name="Sanderfoot A.A."/>
            <person name="Spalding M.H."/>
            <person name="Kapitonov V.V."/>
            <person name="Ren Q."/>
            <person name="Ferris P."/>
            <person name="Lindquist E."/>
            <person name="Shapiro H."/>
            <person name="Lucas S.M."/>
            <person name="Grimwood J."/>
            <person name="Schmutz J."/>
            <person name="Grigoriev I.V."/>
            <person name="Rokhsar D.S."/>
        </authorList>
    </citation>
    <scope>NUCLEOTIDE SEQUENCE</scope>
    <source>
        <strain evidence="2">CC-503 cw92 mt+</strain>
    </source>
</reference>
<dbReference type="Gramene" id="PNW82961">
    <property type="protein sequence ID" value="PNW82961"/>
    <property type="gene ID" value="CHLRE_06g301325v5"/>
</dbReference>